<comment type="similarity">
    <text evidence="1 3">Belongs to the type-B carboxylesterase/lipase family.</text>
</comment>
<name>A0A917T6N8_9ACTN</name>
<feature type="signal peptide" evidence="3">
    <location>
        <begin position="1"/>
        <end position="30"/>
    </location>
</feature>
<protein>
    <recommendedName>
        <fullName evidence="3">Carboxylic ester hydrolase</fullName>
        <ecNumber evidence="3">3.1.1.-</ecNumber>
    </recommendedName>
</protein>
<dbReference type="RefSeq" id="WP_229674534.1">
    <property type="nucleotide sequence ID" value="NZ_BMNA01000008.1"/>
</dbReference>
<dbReference type="InterPro" id="IPR029058">
    <property type="entry name" value="AB_hydrolase_fold"/>
</dbReference>
<evidence type="ECO:0000313" key="6">
    <source>
        <dbReference type="Proteomes" id="UP000655208"/>
    </source>
</evidence>
<dbReference type="Pfam" id="PF00135">
    <property type="entry name" value="COesterase"/>
    <property type="match status" value="1"/>
</dbReference>
<evidence type="ECO:0000256" key="3">
    <source>
        <dbReference type="RuleBase" id="RU361235"/>
    </source>
</evidence>
<reference evidence="5" key="1">
    <citation type="journal article" date="2014" name="Int. J. Syst. Evol. Microbiol.">
        <title>Complete genome sequence of Corynebacterium casei LMG S-19264T (=DSM 44701T), isolated from a smear-ripened cheese.</title>
        <authorList>
            <consortium name="US DOE Joint Genome Institute (JGI-PGF)"/>
            <person name="Walter F."/>
            <person name="Albersmeier A."/>
            <person name="Kalinowski J."/>
            <person name="Ruckert C."/>
        </authorList>
    </citation>
    <scope>NUCLEOTIDE SEQUENCE</scope>
    <source>
        <strain evidence="5">CGMCC 4.7308</strain>
    </source>
</reference>
<keyword evidence="2 3" id="KW-0378">Hydrolase</keyword>
<evidence type="ECO:0000256" key="1">
    <source>
        <dbReference type="ARBA" id="ARBA00005964"/>
    </source>
</evidence>
<evidence type="ECO:0000256" key="2">
    <source>
        <dbReference type="ARBA" id="ARBA00022801"/>
    </source>
</evidence>
<comment type="caution">
    <text evidence="5">The sequence shown here is derived from an EMBL/GenBank/DDBJ whole genome shotgun (WGS) entry which is preliminary data.</text>
</comment>
<dbReference type="InterPro" id="IPR050309">
    <property type="entry name" value="Type-B_Carboxylest/Lipase"/>
</dbReference>
<evidence type="ECO:0000259" key="4">
    <source>
        <dbReference type="Pfam" id="PF00135"/>
    </source>
</evidence>
<evidence type="ECO:0000313" key="5">
    <source>
        <dbReference type="EMBL" id="GGM11220.1"/>
    </source>
</evidence>
<dbReference type="GO" id="GO:0016787">
    <property type="term" value="F:hydrolase activity"/>
    <property type="evidence" value="ECO:0007669"/>
    <property type="project" value="UniProtKB-KW"/>
</dbReference>
<dbReference type="EMBL" id="BMNA01000008">
    <property type="protein sequence ID" value="GGM11220.1"/>
    <property type="molecule type" value="Genomic_DNA"/>
</dbReference>
<proteinExistence type="inferred from homology"/>
<keyword evidence="3" id="KW-0732">Signal</keyword>
<dbReference type="AlphaFoldDB" id="A0A917T6N8"/>
<sequence>MFNFRRTLGACLAAALAVSGALVSAPAADAGRPAHSSSLVVRTDKGVVRGAVSYGVEGFLGIPYAAAPVGRLRWQPPQPAAKWKGVRSAASFGSQCPQGVGLDSEFGSTDENCLFVNVQRRVGTRSDAKLPVYVYIHGGGFVTGSGENLNKVVADTGVIGVSLNYRLGALGFLSVPGLTRAQGSSGNYGLLDQQAALQWVQRNIARFGGDPRRVTIGGESAGGFSVCYHMVSPGSRGTFSQAMVQSGGCPSRTQQEAETTGAAVAAAVGCADPATAVACLRRVPVSRLLTAPSAGASAVRGTRFLPVDPAAAVRSGRFAHVPTVVGSQRDEARSFYQDSIGWTEQQYVAWVRSTFPRDAAAVLAHYPWPATSNRTTAPYLMSAVATDSGVLGATLDATGRIRYPGLGGCGTRELRVEISRYSRTYAYEFAHRTGPGWTDVPGYQWGAGHATELNYLFPQHGITTESEYHNFGPAEFGLADQMVAYWGSFVRHGDPSTRDQPWWPHYKPVDLGLTLSLRAGADGPTRLTTDEQYSAEHQCGFWDSIASYRS</sequence>
<dbReference type="PROSITE" id="PS00122">
    <property type="entry name" value="CARBOXYLESTERASE_B_1"/>
    <property type="match status" value="1"/>
</dbReference>
<dbReference type="InterPro" id="IPR019826">
    <property type="entry name" value="Carboxylesterase_B_AS"/>
</dbReference>
<keyword evidence="6" id="KW-1185">Reference proteome</keyword>
<feature type="domain" description="Carboxylesterase type B" evidence="4">
    <location>
        <begin position="38"/>
        <end position="509"/>
    </location>
</feature>
<dbReference type="SUPFAM" id="SSF53474">
    <property type="entry name" value="alpha/beta-Hydrolases"/>
    <property type="match status" value="1"/>
</dbReference>
<dbReference type="Gene3D" id="3.40.50.1820">
    <property type="entry name" value="alpha/beta hydrolase"/>
    <property type="match status" value="1"/>
</dbReference>
<accession>A0A917T6N8</accession>
<dbReference type="Proteomes" id="UP000655208">
    <property type="component" value="Unassembled WGS sequence"/>
</dbReference>
<feature type="chain" id="PRO_5039746341" description="Carboxylic ester hydrolase" evidence="3">
    <location>
        <begin position="31"/>
        <end position="550"/>
    </location>
</feature>
<dbReference type="EC" id="3.1.1.-" evidence="3"/>
<dbReference type="InterPro" id="IPR002018">
    <property type="entry name" value="CarbesteraseB"/>
</dbReference>
<reference evidence="5" key="2">
    <citation type="submission" date="2020-09" db="EMBL/GenBank/DDBJ databases">
        <authorList>
            <person name="Sun Q."/>
            <person name="Zhou Y."/>
        </authorList>
    </citation>
    <scope>NUCLEOTIDE SEQUENCE</scope>
    <source>
        <strain evidence="5">CGMCC 4.7308</strain>
    </source>
</reference>
<organism evidence="5 6">
    <name type="scientific">Nakamurella endophytica</name>
    <dbReference type="NCBI Taxonomy" id="1748367"/>
    <lineage>
        <taxon>Bacteria</taxon>
        <taxon>Bacillati</taxon>
        <taxon>Actinomycetota</taxon>
        <taxon>Actinomycetes</taxon>
        <taxon>Nakamurellales</taxon>
        <taxon>Nakamurellaceae</taxon>
        <taxon>Nakamurella</taxon>
    </lineage>
</organism>
<dbReference type="PANTHER" id="PTHR11559">
    <property type="entry name" value="CARBOXYLESTERASE"/>
    <property type="match status" value="1"/>
</dbReference>
<gene>
    <name evidence="5" type="ORF">GCM10011594_34010</name>
</gene>